<dbReference type="EMBL" id="JAGQDG010000001">
    <property type="protein sequence ID" value="MBQ0933907.1"/>
    <property type="molecule type" value="Genomic_DNA"/>
</dbReference>
<dbReference type="Proteomes" id="UP000672097">
    <property type="component" value="Unassembled WGS sequence"/>
</dbReference>
<evidence type="ECO:0000313" key="2">
    <source>
        <dbReference type="Proteomes" id="UP000672097"/>
    </source>
</evidence>
<protein>
    <submittedName>
        <fullName evidence="1">Uncharacterized protein</fullName>
    </submittedName>
</protein>
<proteinExistence type="predicted"/>
<name>A0ABS5DRY6_9BURK</name>
<evidence type="ECO:0000313" key="1">
    <source>
        <dbReference type="EMBL" id="MBQ0933907.1"/>
    </source>
</evidence>
<comment type="caution">
    <text evidence="1">The sequence shown here is derived from an EMBL/GenBank/DDBJ whole genome shotgun (WGS) entry which is preliminary data.</text>
</comment>
<keyword evidence="2" id="KW-1185">Reference proteome</keyword>
<gene>
    <name evidence="1" type="ORF">KAK11_01105</name>
</gene>
<reference evidence="1 2" key="1">
    <citation type="submission" date="2021-04" db="EMBL/GenBank/DDBJ databases">
        <title>The genome sequence of type strain Ideonella paludis KCTC 32238.</title>
        <authorList>
            <person name="Liu Y."/>
        </authorList>
    </citation>
    <scope>NUCLEOTIDE SEQUENCE [LARGE SCALE GENOMIC DNA]</scope>
    <source>
        <strain evidence="1 2">KCTC 32238</strain>
    </source>
</reference>
<sequence length="74" mass="7789">MTAPRGARVAAEVFLSGARLLARLSSAPKIRAARLARSRDAEAVRGLARSVERSDPGFAADLYAAAARHDGLND</sequence>
<accession>A0ABS5DRY6</accession>
<organism evidence="1 2">
    <name type="scientific">Ideonella paludis</name>
    <dbReference type="NCBI Taxonomy" id="1233411"/>
    <lineage>
        <taxon>Bacteria</taxon>
        <taxon>Pseudomonadati</taxon>
        <taxon>Pseudomonadota</taxon>
        <taxon>Betaproteobacteria</taxon>
        <taxon>Burkholderiales</taxon>
        <taxon>Sphaerotilaceae</taxon>
        <taxon>Ideonella</taxon>
    </lineage>
</organism>